<dbReference type="Proteomes" id="UP000241769">
    <property type="component" value="Unassembled WGS sequence"/>
</dbReference>
<dbReference type="InParanoid" id="A0A2P6MSQ5"/>
<dbReference type="PROSITE" id="PS00383">
    <property type="entry name" value="TYR_PHOSPHATASE_1"/>
    <property type="match status" value="1"/>
</dbReference>
<evidence type="ECO:0000256" key="1">
    <source>
        <dbReference type="SAM" id="MobiDB-lite"/>
    </source>
</evidence>
<protein>
    <submittedName>
        <fullName evidence="4">Receptor-type tyrosine-protein phosphatase zeta isoform 2</fullName>
    </submittedName>
</protein>
<evidence type="ECO:0000313" key="5">
    <source>
        <dbReference type="Proteomes" id="UP000241769"/>
    </source>
</evidence>
<dbReference type="STRING" id="1890364.A0A2P6MSQ5"/>
<dbReference type="GO" id="GO:0004725">
    <property type="term" value="F:protein tyrosine phosphatase activity"/>
    <property type="evidence" value="ECO:0007669"/>
    <property type="project" value="InterPro"/>
</dbReference>
<dbReference type="OrthoDB" id="6058203at2759"/>
<dbReference type="EMBL" id="MDYQ01000443">
    <property type="protein sequence ID" value="PRP74739.1"/>
    <property type="molecule type" value="Genomic_DNA"/>
</dbReference>
<name>A0A2P6MSQ5_9EUKA</name>
<organism evidence="4 5">
    <name type="scientific">Planoprotostelium fungivorum</name>
    <dbReference type="NCBI Taxonomy" id="1890364"/>
    <lineage>
        <taxon>Eukaryota</taxon>
        <taxon>Amoebozoa</taxon>
        <taxon>Evosea</taxon>
        <taxon>Variosea</taxon>
        <taxon>Cavosteliida</taxon>
        <taxon>Cavosteliaceae</taxon>
        <taxon>Planoprotostelium</taxon>
    </lineage>
</organism>
<dbReference type="CDD" id="cd00047">
    <property type="entry name" value="PTPc"/>
    <property type="match status" value="1"/>
</dbReference>
<dbReference type="PANTHER" id="PTHR19134">
    <property type="entry name" value="RECEPTOR-TYPE TYROSINE-PROTEIN PHOSPHATASE"/>
    <property type="match status" value="1"/>
</dbReference>
<dbReference type="InterPro" id="IPR003595">
    <property type="entry name" value="Tyr_Pase_cat"/>
</dbReference>
<dbReference type="SUPFAM" id="SSF52799">
    <property type="entry name" value="(Phosphotyrosine protein) phosphatases II"/>
    <property type="match status" value="1"/>
</dbReference>
<keyword evidence="5" id="KW-1185">Reference proteome</keyword>
<dbReference type="Gene3D" id="3.90.190.10">
    <property type="entry name" value="Protein tyrosine phosphatase superfamily"/>
    <property type="match status" value="2"/>
</dbReference>
<dbReference type="PANTHER" id="PTHR19134:SF449">
    <property type="entry name" value="TYROSINE-PROTEIN PHOSPHATASE 1"/>
    <property type="match status" value="1"/>
</dbReference>
<reference evidence="4 5" key="1">
    <citation type="journal article" date="2018" name="Genome Biol. Evol.">
        <title>Multiple Roots of Fruiting Body Formation in Amoebozoa.</title>
        <authorList>
            <person name="Hillmann F."/>
            <person name="Forbes G."/>
            <person name="Novohradska S."/>
            <person name="Ferling I."/>
            <person name="Riege K."/>
            <person name="Groth M."/>
            <person name="Westermann M."/>
            <person name="Marz M."/>
            <person name="Spaller T."/>
            <person name="Winckler T."/>
            <person name="Schaap P."/>
            <person name="Glockner G."/>
        </authorList>
    </citation>
    <scope>NUCLEOTIDE SEQUENCE [LARGE SCALE GENOMIC DNA]</scope>
    <source>
        <strain evidence="4 5">Jena</strain>
    </source>
</reference>
<dbReference type="SMART" id="SM00404">
    <property type="entry name" value="PTPc_motif"/>
    <property type="match status" value="1"/>
</dbReference>
<feature type="region of interest" description="Disordered" evidence="1">
    <location>
        <begin position="1"/>
        <end position="63"/>
    </location>
</feature>
<dbReference type="InterPro" id="IPR029021">
    <property type="entry name" value="Prot-tyrosine_phosphatase-like"/>
</dbReference>
<dbReference type="InterPro" id="IPR050348">
    <property type="entry name" value="Protein-Tyr_Phosphatase"/>
</dbReference>
<sequence length="483" mass="55349">MQDTSKSNKSSKLNAHSSPLKNAANRGCDSADPISGTDDLTTKMHGGPLKRKDASNTPNKRSRLNISQYQERIQLNNEFGQMHQVLQQMDQNVFIPDPAATNTENMHKNRYKNVLPNNHTRVEIEMKNGRGKYINANHVQDKQTKETQKYICCQAPLKDTINDFWTMMWEQRSPVIVMLSNGEKESGGYWPPTEGAIRLYGFVMVTMNKIRVCTNAKLKEKMSQITNLMKRRESHSSFKSTSSIFARPMTFDIRGQGSFLASSGSLSDFTRSWSKSLHSQNSSSLKDHSGAMIIRRMTLYDVRDPTRTSRVVHQIHYTQWPDQGIPQDTEQIMAVMRELDIRKKGLSQPIVVHCSAGIGRTGAFVAIHMSVQQVALGYEKMVDLFDLVVRLRMQRNGMVQTEDQYKYMHITLRDILMDKYTNLTATTRGRNILKTSLRQVNTVKGVIEDFQQKRLRRSASEPILENWTRIMEDSEMMAKMKIL</sequence>
<dbReference type="InterPro" id="IPR000387">
    <property type="entry name" value="Tyr_Pase_dom"/>
</dbReference>
<comment type="caution">
    <text evidence="4">The sequence shown here is derived from an EMBL/GenBank/DDBJ whole genome shotgun (WGS) entry which is preliminary data.</text>
</comment>
<dbReference type="Pfam" id="PF00102">
    <property type="entry name" value="Y_phosphatase"/>
    <property type="match status" value="2"/>
</dbReference>
<proteinExistence type="predicted"/>
<dbReference type="PROSITE" id="PS50055">
    <property type="entry name" value="TYR_PHOSPHATASE_PTP"/>
    <property type="match status" value="1"/>
</dbReference>
<accession>A0A2P6MSQ5</accession>
<dbReference type="InterPro" id="IPR000242">
    <property type="entry name" value="PTP_cat"/>
</dbReference>
<evidence type="ECO:0000259" key="3">
    <source>
        <dbReference type="PROSITE" id="PS50056"/>
    </source>
</evidence>
<dbReference type="SMART" id="SM00194">
    <property type="entry name" value="PTPc"/>
    <property type="match status" value="1"/>
</dbReference>
<feature type="compositionally biased region" description="Polar residues" evidence="1">
    <location>
        <begin position="1"/>
        <end position="20"/>
    </location>
</feature>
<feature type="domain" description="Tyrosine-protein phosphatase" evidence="2">
    <location>
        <begin position="75"/>
        <end position="415"/>
    </location>
</feature>
<keyword evidence="4" id="KW-0675">Receptor</keyword>
<dbReference type="PRINTS" id="PR00700">
    <property type="entry name" value="PRTYPHPHTASE"/>
</dbReference>
<dbReference type="InterPro" id="IPR016130">
    <property type="entry name" value="Tyr_Pase_AS"/>
</dbReference>
<dbReference type="AlphaFoldDB" id="A0A2P6MSQ5"/>
<feature type="domain" description="Tyrosine specific protein phosphatases" evidence="3">
    <location>
        <begin position="330"/>
        <end position="406"/>
    </location>
</feature>
<dbReference type="PROSITE" id="PS50056">
    <property type="entry name" value="TYR_PHOSPHATASE_2"/>
    <property type="match status" value="1"/>
</dbReference>
<gene>
    <name evidence="4" type="ORF">PROFUN_15507</name>
</gene>
<evidence type="ECO:0000259" key="2">
    <source>
        <dbReference type="PROSITE" id="PS50055"/>
    </source>
</evidence>
<evidence type="ECO:0000313" key="4">
    <source>
        <dbReference type="EMBL" id="PRP74739.1"/>
    </source>
</evidence>